<evidence type="ECO:0000313" key="2">
    <source>
        <dbReference type="Proteomes" id="UP000055048"/>
    </source>
</evidence>
<dbReference type="Proteomes" id="UP000055048">
    <property type="component" value="Unassembled WGS sequence"/>
</dbReference>
<organism evidence="1 2">
    <name type="scientific">Trichinella murrelli</name>
    <dbReference type="NCBI Taxonomy" id="144512"/>
    <lineage>
        <taxon>Eukaryota</taxon>
        <taxon>Metazoa</taxon>
        <taxon>Ecdysozoa</taxon>
        <taxon>Nematoda</taxon>
        <taxon>Enoplea</taxon>
        <taxon>Dorylaimia</taxon>
        <taxon>Trichinellida</taxon>
        <taxon>Trichinellidae</taxon>
        <taxon>Trichinella</taxon>
    </lineage>
</organism>
<proteinExistence type="predicted"/>
<dbReference type="AlphaFoldDB" id="A0A0V0T7E7"/>
<gene>
    <name evidence="1" type="ORF">T05_3160</name>
</gene>
<evidence type="ECO:0000313" key="1">
    <source>
        <dbReference type="EMBL" id="KRX34969.1"/>
    </source>
</evidence>
<accession>A0A0V0T7E7</accession>
<dbReference type="STRING" id="144512.A0A0V0T7E7"/>
<name>A0A0V0T7E7_9BILA</name>
<keyword evidence="2" id="KW-1185">Reference proteome</keyword>
<dbReference type="EMBL" id="JYDJ01000491">
    <property type="protein sequence ID" value="KRX34969.1"/>
    <property type="molecule type" value="Genomic_DNA"/>
</dbReference>
<comment type="caution">
    <text evidence="1">The sequence shown here is derived from an EMBL/GenBank/DDBJ whole genome shotgun (WGS) entry which is preliminary data.</text>
</comment>
<reference evidence="1 2" key="1">
    <citation type="submission" date="2015-01" db="EMBL/GenBank/DDBJ databases">
        <title>Evolution of Trichinella species and genotypes.</title>
        <authorList>
            <person name="Korhonen P.K."/>
            <person name="Edoardo P."/>
            <person name="Giuseppe L.R."/>
            <person name="Gasser R.B."/>
        </authorList>
    </citation>
    <scope>NUCLEOTIDE SEQUENCE [LARGE SCALE GENOMIC DNA]</scope>
    <source>
        <strain evidence="1">ISS417</strain>
    </source>
</reference>
<protein>
    <submittedName>
        <fullName evidence="1">Uncharacterized protein</fullName>
    </submittedName>
</protein>
<sequence length="140" mass="16040">MLNESVTFHKFLQESSILPDCFTKFAYKTASTIKKVLFTVHQAFYTVTVIRITKVKWYGPRIAHLAVDLQCKPIMIISCEQLIRRKRTVQTVTANSQRIDSFTFVTASSLLRLIQPHFVAVACSANYGKVTPSMTEQRHR</sequence>